<dbReference type="Pfam" id="PF01757">
    <property type="entry name" value="Acyl_transf_3"/>
    <property type="match status" value="1"/>
</dbReference>
<keyword evidence="2" id="KW-0732">Signal</keyword>
<comment type="caution">
    <text evidence="4">The sequence shown here is derived from an EMBL/GenBank/DDBJ whole genome shotgun (WGS) entry which is preliminary data.</text>
</comment>
<gene>
    <name evidence="4" type="ORF">LARSCL_LOCUS9400</name>
</gene>
<feature type="transmembrane region" description="Helical" evidence="1">
    <location>
        <begin position="137"/>
        <end position="155"/>
    </location>
</feature>
<protein>
    <recommendedName>
        <fullName evidence="3">Acyltransferase 3 domain-containing protein</fullName>
    </recommendedName>
</protein>
<dbReference type="InterPro" id="IPR002656">
    <property type="entry name" value="Acyl_transf_3_dom"/>
</dbReference>
<keyword evidence="1" id="KW-0812">Transmembrane</keyword>
<feature type="chain" id="PRO_5043595314" description="Acyltransferase 3 domain-containing protein" evidence="2">
    <location>
        <begin position="17"/>
        <end position="314"/>
    </location>
</feature>
<evidence type="ECO:0000256" key="2">
    <source>
        <dbReference type="SAM" id="SignalP"/>
    </source>
</evidence>
<feature type="transmembrane region" description="Helical" evidence="1">
    <location>
        <begin position="238"/>
        <end position="257"/>
    </location>
</feature>
<feature type="transmembrane region" description="Helical" evidence="1">
    <location>
        <begin position="206"/>
        <end position="226"/>
    </location>
</feature>
<dbReference type="PANTHER" id="PTHR11161:SF0">
    <property type="entry name" value="O-ACYLTRANSFERASE LIKE PROTEIN"/>
    <property type="match status" value="1"/>
</dbReference>
<feature type="transmembrane region" description="Helical" evidence="1">
    <location>
        <begin position="277"/>
        <end position="301"/>
    </location>
</feature>
<evidence type="ECO:0000313" key="4">
    <source>
        <dbReference type="EMBL" id="CAL1277776.1"/>
    </source>
</evidence>
<dbReference type="InterPro" id="IPR052728">
    <property type="entry name" value="O2_lipid_transport_reg"/>
</dbReference>
<feature type="transmembrane region" description="Helical" evidence="1">
    <location>
        <begin position="82"/>
        <end position="99"/>
    </location>
</feature>
<feature type="signal peptide" evidence="2">
    <location>
        <begin position="1"/>
        <end position="16"/>
    </location>
</feature>
<evidence type="ECO:0000256" key="1">
    <source>
        <dbReference type="SAM" id="Phobius"/>
    </source>
</evidence>
<organism evidence="4 5">
    <name type="scientific">Larinioides sclopetarius</name>
    <dbReference type="NCBI Taxonomy" id="280406"/>
    <lineage>
        <taxon>Eukaryota</taxon>
        <taxon>Metazoa</taxon>
        <taxon>Ecdysozoa</taxon>
        <taxon>Arthropoda</taxon>
        <taxon>Chelicerata</taxon>
        <taxon>Arachnida</taxon>
        <taxon>Araneae</taxon>
        <taxon>Araneomorphae</taxon>
        <taxon>Entelegynae</taxon>
        <taxon>Araneoidea</taxon>
        <taxon>Araneidae</taxon>
        <taxon>Larinioides</taxon>
    </lineage>
</organism>
<proteinExistence type="predicted"/>
<keyword evidence="5" id="KW-1185">Reference proteome</keyword>
<dbReference type="Proteomes" id="UP001497382">
    <property type="component" value="Unassembled WGS sequence"/>
</dbReference>
<dbReference type="PANTHER" id="PTHR11161">
    <property type="entry name" value="O-ACYLTRANSFERASE"/>
    <property type="match status" value="1"/>
</dbReference>
<feature type="transmembrane region" description="Helical" evidence="1">
    <location>
        <begin position="55"/>
        <end position="75"/>
    </location>
</feature>
<feature type="transmembrane region" description="Helical" evidence="1">
    <location>
        <begin position="167"/>
        <end position="186"/>
    </location>
</feature>
<keyword evidence="1" id="KW-0472">Membrane</keyword>
<dbReference type="GO" id="GO:0016747">
    <property type="term" value="F:acyltransferase activity, transferring groups other than amino-acyl groups"/>
    <property type="evidence" value="ECO:0007669"/>
    <property type="project" value="InterPro"/>
</dbReference>
<reference evidence="4 5" key="1">
    <citation type="submission" date="2024-04" db="EMBL/GenBank/DDBJ databases">
        <authorList>
            <person name="Rising A."/>
            <person name="Reimegard J."/>
            <person name="Sonavane S."/>
            <person name="Akerstrom W."/>
            <person name="Nylinder S."/>
            <person name="Hedman E."/>
            <person name="Kallberg Y."/>
        </authorList>
    </citation>
    <scope>NUCLEOTIDE SEQUENCE [LARGE SCALE GENOMIC DNA]</scope>
</reference>
<dbReference type="AlphaFoldDB" id="A0AAV2A2F5"/>
<feature type="domain" description="Acyltransferase 3" evidence="3">
    <location>
        <begin position="5"/>
        <end position="289"/>
    </location>
</feature>
<dbReference type="EMBL" id="CAXIEN010000104">
    <property type="protein sequence ID" value="CAL1277776.1"/>
    <property type="molecule type" value="Genomic_DNA"/>
</dbReference>
<name>A0AAV2A2F5_9ARAC</name>
<evidence type="ECO:0000313" key="5">
    <source>
        <dbReference type="Proteomes" id="UP001497382"/>
    </source>
</evidence>
<accession>A0AAV2A2F5</accession>
<keyword evidence="1" id="KW-1133">Transmembrane helix</keyword>
<sequence>MVVLGFYTFLFPYTGSGPVWPTFDTNPVCSQNWWWNLLYINNFKKYSSQCMEWCWYLAADMQFYIISPIFLISLIRNPKFGYILTGACIAASCLANFIITKQYNLVDGFSRMEYHFTDLNQFFDQYWTYFDLVYIKPYTRISSYLIAILLAHYLYKNKLKIKCSQGVLLFGWISTDILWLTAYFALFKREESITENAVYNGLKHLFYSIGLSWIIFTCLTEQGGLINKCLSLKVFSPLAKLSYCAYLIHPLVLMRYYQTAEYLEDLSASSVLVLTAYVYFWTYVFSFMACLLFEFPFLNLLDLISTKKTDKTRI</sequence>
<evidence type="ECO:0000259" key="3">
    <source>
        <dbReference type="Pfam" id="PF01757"/>
    </source>
</evidence>